<accession>A8NCH4</accession>
<evidence type="ECO:0000313" key="2">
    <source>
        <dbReference type="EMBL" id="EAU89267.1"/>
    </source>
</evidence>
<dbReference type="EMBL" id="AACS02000009">
    <property type="protein sequence ID" value="EAU89267.1"/>
    <property type="molecule type" value="Genomic_DNA"/>
</dbReference>
<dbReference type="OrthoDB" id="10050400at2759"/>
<evidence type="ECO:0000256" key="1">
    <source>
        <dbReference type="SAM" id="MobiDB-lite"/>
    </source>
</evidence>
<gene>
    <name evidence="2" type="ORF">CC1G_03532</name>
</gene>
<dbReference type="InterPro" id="IPR040201">
    <property type="entry name" value="Mrg3-like"/>
</dbReference>
<dbReference type="OMA" id="RWGAMWE"/>
<name>A8NCH4_COPC7</name>
<dbReference type="KEGG" id="cci:CC1G_03532"/>
<reference evidence="2 3" key="1">
    <citation type="journal article" date="2010" name="Proc. Natl. Acad. Sci. U.S.A.">
        <title>Insights into evolution of multicellular fungi from the assembled chromosomes of the mushroom Coprinopsis cinerea (Coprinus cinereus).</title>
        <authorList>
            <person name="Stajich J.E."/>
            <person name="Wilke S.K."/>
            <person name="Ahren D."/>
            <person name="Au C.H."/>
            <person name="Birren B.W."/>
            <person name="Borodovsky M."/>
            <person name="Burns C."/>
            <person name="Canback B."/>
            <person name="Casselton L.A."/>
            <person name="Cheng C.K."/>
            <person name="Deng J."/>
            <person name="Dietrich F.S."/>
            <person name="Fargo D.C."/>
            <person name="Farman M.L."/>
            <person name="Gathman A.C."/>
            <person name="Goldberg J."/>
            <person name="Guigo R."/>
            <person name="Hoegger P.J."/>
            <person name="Hooker J.B."/>
            <person name="Huggins A."/>
            <person name="James T.Y."/>
            <person name="Kamada T."/>
            <person name="Kilaru S."/>
            <person name="Kodira C."/>
            <person name="Kues U."/>
            <person name="Kupfer D."/>
            <person name="Kwan H.S."/>
            <person name="Lomsadze A."/>
            <person name="Li W."/>
            <person name="Lilly W.W."/>
            <person name="Ma L.J."/>
            <person name="Mackey A.J."/>
            <person name="Manning G."/>
            <person name="Martin F."/>
            <person name="Muraguchi H."/>
            <person name="Natvig D.O."/>
            <person name="Palmerini H."/>
            <person name="Ramesh M.A."/>
            <person name="Rehmeyer C.J."/>
            <person name="Roe B.A."/>
            <person name="Shenoy N."/>
            <person name="Stanke M."/>
            <person name="Ter-Hovhannisyan V."/>
            <person name="Tunlid A."/>
            <person name="Velagapudi R."/>
            <person name="Vision T.J."/>
            <person name="Zeng Q."/>
            <person name="Zolan M.E."/>
            <person name="Pukkila P.J."/>
        </authorList>
    </citation>
    <scope>NUCLEOTIDE SEQUENCE [LARGE SCALE GENOMIC DNA]</scope>
    <source>
        <strain evidence="3">Okayama-7 / 130 / ATCC MYA-4618 / FGSC 9003</strain>
    </source>
</reference>
<dbReference type="AlphaFoldDB" id="A8NCH4"/>
<comment type="caution">
    <text evidence="2">The sequence shown here is derived from an EMBL/GenBank/DDBJ whole genome shotgun (WGS) entry which is preliminary data.</text>
</comment>
<dbReference type="InterPro" id="IPR019734">
    <property type="entry name" value="TPR_rpt"/>
</dbReference>
<dbReference type="SUPFAM" id="SSF48452">
    <property type="entry name" value="TPR-like"/>
    <property type="match status" value="1"/>
</dbReference>
<evidence type="ECO:0000313" key="3">
    <source>
        <dbReference type="Proteomes" id="UP000001861"/>
    </source>
</evidence>
<dbReference type="RefSeq" id="XP_001832518.1">
    <property type="nucleotide sequence ID" value="XM_001832466.1"/>
</dbReference>
<dbReference type="Pfam" id="PF13176">
    <property type="entry name" value="TPR_7"/>
    <property type="match status" value="1"/>
</dbReference>
<dbReference type="eggNOG" id="ENOG502RZH4">
    <property type="taxonomic scope" value="Eukaryota"/>
</dbReference>
<dbReference type="VEuPathDB" id="FungiDB:CC1G_03532"/>
<sequence length="678" mass="71259">MPGKLIAARTISNGPPPPAREAASRSGSVAGSKSSPASTNSSNISNDSAEFVSKVGFDIPAEQQSVFRSAETDTAPGERLGGVLGKGEAIPTMGSGETGPGTNTQPIGFDTSAFTLTADARAGASEHLGATAAAGTGLPHPGQRRVTPGASPGREYDIPFEQESVLRSVLAQAGGRRTDSSFNYPLLGTGGQRASAASSLANLRGFATNNSNFSGTQLEPGPVSRLSSMLTALMVLGLGITAYSIGNLSNSLSLWPMSLRSDLRAGLDESVNPSPESRQLAADYLSRAWSRALELPISRFGDEDPHLKLTGIALALGGILEEDGNIQDAYTVYKQALTSLQVGLGSEIGSSTSVLPTTSASAMKAEAMERATNPLLPSLSTRERMRAVGLSYKLAELAEELKLPKSEQEKWLVYSSDTVIADVLESEELARVTTVEEDVSNLDGSVVEMSQEVVGQLNPPWWAQARDLAAPLVALGKFYVNEGKVDDAIPLYVQAINILNPPEGTANVSDRCHAAQLMGNVSELMVRSAIGSNPKSWDTSPSFASSVSSFAPIIPGHPSVKSSNSNPNSAALLREAEGWAIEGLGTAQSAQRADKFDHNPDCEMAHALNLFNLAVLRELNGEQSNARTLFTQSLEESKGIGFKEGIKNAERAIRNLGSNISSSFSRAELAELASSSLE</sequence>
<proteinExistence type="predicted"/>
<dbReference type="PANTHER" id="PTHR28142:SF1">
    <property type="entry name" value="MITOCHONDRIAL INNER MEMBRANE I-AAA PROTEASE SUPERCOMPLEX SUBUNIT MGR3-RELATED"/>
    <property type="match status" value="1"/>
</dbReference>
<protein>
    <submittedName>
        <fullName evidence="2">Uncharacterized protein</fullName>
    </submittedName>
</protein>
<dbReference type="GeneID" id="6009005"/>
<feature type="compositionally biased region" description="Low complexity" evidence="1">
    <location>
        <begin position="20"/>
        <end position="45"/>
    </location>
</feature>
<feature type="region of interest" description="Disordered" evidence="1">
    <location>
        <begin position="1"/>
        <end position="45"/>
    </location>
</feature>
<dbReference type="PANTHER" id="PTHR28142">
    <property type="entry name" value="MITOCHONDRIAL INNER MEMBRANE I-AAA PROTEASE SUPERCOMPLEX SUBUNIT MGR3-RELATED"/>
    <property type="match status" value="1"/>
</dbReference>
<keyword evidence="3" id="KW-1185">Reference proteome</keyword>
<dbReference type="Proteomes" id="UP000001861">
    <property type="component" value="Unassembled WGS sequence"/>
</dbReference>
<organism evidence="2 3">
    <name type="scientific">Coprinopsis cinerea (strain Okayama-7 / 130 / ATCC MYA-4618 / FGSC 9003)</name>
    <name type="common">Inky cap fungus</name>
    <name type="synonym">Hormographiella aspergillata</name>
    <dbReference type="NCBI Taxonomy" id="240176"/>
    <lineage>
        <taxon>Eukaryota</taxon>
        <taxon>Fungi</taxon>
        <taxon>Dikarya</taxon>
        <taxon>Basidiomycota</taxon>
        <taxon>Agaricomycotina</taxon>
        <taxon>Agaricomycetes</taxon>
        <taxon>Agaricomycetidae</taxon>
        <taxon>Agaricales</taxon>
        <taxon>Agaricineae</taxon>
        <taxon>Psathyrellaceae</taxon>
        <taxon>Coprinopsis</taxon>
    </lineage>
</organism>
<dbReference type="InParanoid" id="A8NCH4"/>
<dbReference type="InterPro" id="IPR011990">
    <property type="entry name" value="TPR-like_helical_dom_sf"/>
</dbReference>